<reference evidence="1 3" key="1">
    <citation type="submission" date="2016-08" db="EMBL/GenBank/DDBJ databases">
        <title>Moorella thermoacetica DSM 103132.</title>
        <authorList>
            <person name="Jendresen C.B."/>
            <person name="Redl S.M."/>
            <person name="Jensen T.O."/>
            <person name="Nielsen A.T."/>
        </authorList>
    </citation>
    <scope>NUCLEOTIDE SEQUENCE [LARGE SCALE GENOMIC DNA]</scope>
    <source>
        <strain evidence="1 3">DSM 103132</strain>
    </source>
</reference>
<gene>
    <name evidence="1" type="ORF">Maut_01412</name>
    <name evidence="2" type="ORF">MTAT_04900</name>
</gene>
<proteinExistence type="predicted"/>
<dbReference type="Proteomes" id="UP000094598">
    <property type="component" value="Chromosome"/>
</dbReference>
<evidence type="ECO:0000313" key="3">
    <source>
        <dbReference type="Proteomes" id="UP000094598"/>
    </source>
</evidence>
<dbReference type="Proteomes" id="UP000322283">
    <property type="component" value="Unassembled WGS sequence"/>
</dbReference>
<organism evidence="1 3">
    <name type="scientific">Neomoorella thermoacetica</name>
    <name type="common">Clostridium thermoaceticum</name>
    <dbReference type="NCBI Taxonomy" id="1525"/>
    <lineage>
        <taxon>Bacteria</taxon>
        <taxon>Bacillati</taxon>
        <taxon>Bacillota</taxon>
        <taxon>Clostridia</taxon>
        <taxon>Neomoorellales</taxon>
        <taxon>Neomoorellaceae</taxon>
        <taxon>Neomoorella</taxon>
    </lineage>
</organism>
<dbReference type="EMBL" id="VCDX01000002">
    <property type="protein sequence ID" value="TYL14261.1"/>
    <property type="molecule type" value="Genomic_DNA"/>
</dbReference>
<name>A0AAC9HHD9_NEOTH</name>
<accession>A0AAC9HHD9</accession>
<keyword evidence="4" id="KW-1185">Reference proteome</keyword>
<dbReference type="EMBL" id="CP017019">
    <property type="protein sequence ID" value="AOQ23857.1"/>
    <property type="molecule type" value="Genomic_DNA"/>
</dbReference>
<sequence>MPPLRRGLYSISSKCRRQYRYELANANQGYGMGKFKRSREGEIRAKRKPAFSSWRTLKCSCLRFVCSLDGVGGSYAIQNPTTLENPIFYGRGGRARTRNQRFWRPLRGLCIVWRSLGRLDFPCVVRCFQGINGWILPLIFDVCSQFAPNMLPMLPTGEICFAYCRKGFRCRRSRLAPKARSQRGAGEKASLPLRMRK</sequence>
<evidence type="ECO:0000313" key="4">
    <source>
        <dbReference type="Proteomes" id="UP000322283"/>
    </source>
</evidence>
<evidence type="ECO:0000313" key="2">
    <source>
        <dbReference type="EMBL" id="TYL14261.1"/>
    </source>
</evidence>
<evidence type="ECO:0000313" key="1">
    <source>
        <dbReference type="EMBL" id="AOQ23857.1"/>
    </source>
</evidence>
<protein>
    <submittedName>
        <fullName evidence="1">Uncharacterized protein</fullName>
    </submittedName>
</protein>
<dbReference type="AlphaFoldDB" id="A0AAC9HHD9"/>
<reference evidence="2 4" key="2">
    <citation type="submission" date="2019-05" db="EMBL/GenBank/DDBJ databases">
        <title>Genome sequence of Moorella thermoacetica ATCC 33924.</title>
        <authorList>
            <person name="Poehlein A."/>
            <person name="Bengelsdorf F.R."/>
            <person name="Duerre P."/>
            <person name="Daniel R."/>
        </authorList>
    </citation>
    <scope>NUCLEOTIDE SEQUENCE [LARGE SCALE GENOMIC DNA]</scope>
    <source>
        <strain evidence="2 4">ATCC 33924</strain>
    </source>
</reference>